<evidence type="ECO:0000313" key="2">
    <source>
        <dbReference type="Proteomes" id="UP000007820"/>
    </source>
</evidence>
<protein>
    <submittedName>
        <fullName evidence="1">Alpha-galactosidase</fullName>
        <ecNumber evidence="1">3.2.1.22</ecNumber>
    </submittedName>
</protein>
<organism evidence="1 2">
    <name type="scientific">Prevotella dentalis (strain ATCC 49559 / DSM 3688 / JCM 13448 / NCTC 12043 / ES 2772)</name>
    <name type="common">Mitsuokella dentalis</name>
    <dbReference type="NCBI Taxonomy" id="908937"/>
    <lineage>
        <taxon>Bacteria</taxon>
        <taxon>Pseudomonadati</taxon>
        <taxon>Bacteroidota</taxon>
        <taxon>Bacteroidia</taxon>
        <taxon>Bacteroidales</taxon>
        <taxon>Prevotellaceae</taxon>
        <taxon>Prevotella</taxon>
    </lineage>
</organism>
<evidence type="ECO:0000313" key="1">
    <source>
        <dbReference type="EMBL" id="EGQ13772.1"/>
    </source>
</evidence>
<keyword evidence="1" id="KW-0326">Glycosidase</keyword>
<reference evidence="1 2" key="1">
    <citation type="submission" date="2011-04" db="EMBL/GenBank/DDBJ databases">
        <authorList>
            <person name="Muzny D."/>
            <person name="Qin X."/>
            <person name="Deng J."/>
            <person name="Jiang H."/>
            <person name="Liu Y."/>
            <person name="Qu J."/>
            <person name="Song X.-Z."/>
            <person name="Zhang L."/>
            <person name="Thornton R."/>
            <person name="Coyle M."/>
            <person name="Francisco L."/>
            <person name="Jackson L."/>
            <person name="Javaid M."/>
            <person name="Korchina V."/>
            <person name="Kovar C."/>
            <person name="Mata R."/>
            <person name="Mathew T."/>
            <person name="Ngo R."/>
            <person name="Nguyen L."/>
            <person name="Nguyen N."/>
            <person name="Okwuonu G."/>
            <person name="Ongeri F."/>
            <person name="Pham C."/>
            <person name="Simmons D."/>
            <person name="Wilczek-Boney K."/>
            <person name="Hale W."/>
            <person name="Jakkamsetti A."/>
            <person name="Pham P."/>
            <person name="Ruth R."/>
            <person name="San Lucas F."/>
            <person name="Warren J."/>
            <person name="Zhang J."/>
            <person name="Zhao Z."/>
            <person name="Zhou C."/>
            <person name="Zhu D."/>
            <person name="Lee S."/>
            <person name="Bess C."/>
            <person name="Blankenburg K."/>
            <person name="Forbes L."/>
            <person name="Fu Q."/>
            <person name="Gubbala S."/>
            <person name="Hirani K."/>
            <person name="Jayaseelan J.C."/>
            <person name="Lara F."/>
            <person name="Munidasa M."/>
            <person name="Palculict T."/>
            <person name="Patil S."/>
            <person name="Pu L.-L."/>
            <person name="Saada N."/>
            <person name="Tang L."/>
            <person name="Weissenberger G."/>
            <person name="Zhu Y."/>
            <person name="Hemphill L."/>
            <person name="Shang Y."/>
            <person name="Youmans B."/>
            <person name="Ayvaz T."/>
            <person name="Ross M."/>
            <person name="Santibanez J."/>
            <person name="Aqrawi P."/>
            <person name="Gross S."/>
            <person name="Joshi V."/>
            <person name="Fowler G."/>
            <person name="Nazareth L."/>
            <person name="Reid J."/>
            <person name="Worley K."/>
            <person name="Petrosino J."/>
            <person name="Highlander S."/>
            <person name="Gibbs R."/>
        </authorList>
    </citation>
    <scope>NUCLEOTIDE SEQUENCE [LARGE SCALE GENOMIC DNA]</scope>
    <source>
        <strain evidence="1 2">DSM 3688</strain>
    </source>
</reference>
<comment type="caution">
    <text evidence="1">The sequence shown here is derived from an EMBL/GenBank/DDBJ whole genome shotgun (WGS) entry which is preliminary data.</text>
</comment>
<dbReference type="AlphaFoldDB" id="F9D4M0"/>
<dbReference type="EC" id="3.2.1.22" evidence="1"/>
<proteinExistence type="predicted"/>
<dbReference type="EMBL" id="AFPW01000026">
    <property type="protein sequence ID" value="EGQ13772.1"/>
    <property type="molecule type" value="Genomic_DNA"/>
</dbReference>
<dbReference type="GO" id="GO:0004557">
    <property type="term" value="F:alpha-galactosidase activity"/>
    <property type="evidence" value="ECO:0007669"/>
    <property type="project" value="UniProtKB-EC"/>
</dbReference>
<keyword evidence="1" id="KW-0378">Hydrolase</keyword>
<accession>F9D4M0</accession>
<dbReference type="Proteomes" id="UP000007820">
    <property type="component" value="Unassembled WGS sequence"/>
</dbReference>
<name>F9D4M0_PREDD</name>
<gene>
    <name evidence="1" type="ORF">HMPREF9136_1798</name>
</gene>
<sequence length="93" mass="10387">MRDATEGENRARITSSIITGLFITGDDYSDKGDENVKERARKYLTNPDVNMIATGRSFRPLGGATMTTRRMFSFARMKMGPLILLYSTTPTTT</sequence>